<name>A0A1M5BU35_STRHI</name>
<dbReference type="InterPro" id="IPR049484">
    <property type="entry name" value="Rv0078-like_C"/>
</dbReference>
<dbReference type="Pfam" id="PF00440">
    <property type="entry name" value="TetR_N"/>
    <property type="match status" value="1"/>
</dbReference>
<dbReference type="Proteomes" id="UP000184501">
    <property type="component" value="Unassembled WGS sequence"/>
</dbReference>
<evidence type="ECO:0000256" key="1">
    <source>
        <dbReference type="ARBA" id="ARBA00023015"/>
    </source>
</evidence>
<feature type="domain" description="HTH tetR-type" evidence="5">
    <location>
        <begin position="15"/>
        <end position="75"/>
    </location>
</feature>
<keyword evidence="1" id="KW-0805">Transcription regulation</keyword>
<dbReference type="AlphaFoldDB" id="A0A1M5BU35"/>
<proteinExistence type="predicted"/>
<evidence type="ECO:0000259" key="5">
    <source>
        <dbReference type="PROSITE" id="PS50977"/>
    </source>
</evidence>
<dbReference type="PRINTS" id="PR00455">
    <property type="entry name" value="HTHTETR"/>
</dbReference>
<evidence type="ECO:0000256" key="3">
    <source>
        <dbReference type="ARBA" id="ARBA00023163"/>
    </source>
</evidence>
<dbReference type="GO" id="GO:0000976">
    <property type="term" value="F:transcription cis-regulatory region binding"/>
    <property type="evidence" value="ECO:0007669"/>
    <property type="project" value="TreeGrafter"/>
</dbReference>
<dbReference type="Gene3D" id="1.10.357.10">
    <property type="entry name" value="Tetracycline Repressor, domain 2"/>
    <property type="match status" value="1"/>
</dbReference>
<dbReference type="STRING" id="2017.SAMN05444320_103736"/>
<dbReference type="SUPFAM" id="SSF46689">
    <property type="entry name" value="Homeodomain-like"/>
    <property type="match status" value="1"/>
</dbReference>
<accession>A0A1M5BU35</accession>
<sequence length="201" mass="21870">MIVVTVRSRRLDHAEPTRRALVDSAVELFTERGYAGAALDEVARRARVTKGALYHHFGGKQALFEAAFEAVETDVVARLGRAMGEAGSPWETAKAGLRAFLEVCLEPAYQRIVVHEAPAVMGRNRSREADERFTFGVVRQAIAGLVETGELADLPVDALARVVFGALSAGATTIADSPEPHSAKIDVERCVEYVLEGLRRR</sequence>
<evidence type="ECO:0000313" key="7">
    <source>
        <dbReference type="Proteomes" id="UP000184501"/>
    </source>
</evidence>
<keyword evidence="2 4" id="KW-0238">DNA-binding</keyword>
<dbReference type="InterPro" id="IPR036271">
    <property type="entry name" value="Tet_transcr_reg_TetR-rel_C_sf"/>
</dbReference>
<evidence type="ECO:0000256" key="2">
    <source>
        <dbReference type="ARBA" id="ARBA00023125"/>
    </source>
</evidence>
<protein>
    <submittedName>
        <fullName evidence="6">Transcriptional regulator, TetR family</fullName>
    </submittedName>
</protein>
<reference evidence="6 7" key="1">
    <citation type="submission" date="2016-11" db="EMBL/GenBank/DDBJ databases">
        <authorList>
            <person name="Jaros S."/>
            <person name="Januszkiewicz K."/>
            <person name="Wedrychowicz H."/>
        </authorList>
    </citation>
    <scope>NUCLEOTIDE SEQUENCE [LARGE SCALE GENOMIC DNA]</scope>
    <source>
        <strain evidence="6 7">DSM 44523</strain>
    </source>
</reference>
<evidence type="ECO:0000256" key="4">
    <source>
        <dbReference type="PROSITE-ProRule" id="PRU00335"/>
    </source>
</evidence>
<gene>
    <name evidence="6" type="ORF">SAMN05444320_103736</name>
</gene>
<dbReference type="Pfam" id="PF21351">
    <property type="entry name" value="TetR_C_41"/>
    <property type="match status" value="1"/>
</dbReference>
<dbReference type="SUPFAM" id="SSF48498">
    <property type="entry name" value="Tetracyclin repressor-like, C-terminal domain"/>
    <property type="match status" value="1"/>
</dbReference>
<dbReference type="InterPro" id="IPR009057">
    <property type="entry name" value="Homeodomain-like_sf"/>
</dbReference>
<feature type="DNA-binding region" description="H-T-H motif" evidence="4">
    <location>
        <begin position="38"/>
        <end position="57"/>
    </location>
</feature>
<evidence type="ECO:0000313" key="6">
    <source>
        <dbReference type="EMBL" id="SHF46073.1"/>
    </source>
</evidence>
<dbReference type="EMBL" id="FQVN01000003">
    <property type="protein sequence ID" value="SHF46073.1"/>
    <property type="molecule type" value="Genomic_DNA"/>
</dbReference>
<organism evidence="6 7">
    <name type="scientific">Streptoalloteichus hindustanus</name>
    <dbReference type="NCBI Taxonomy" id="2017"/>
    <lineage>
        <taxon>Bacteria</taxon>
        <taxon>Bacillati</taxon>
        <taxon>Actinomycetota</taxon>
        <taxon>Actinomycetes</taxon>
        <taxon>Pseudonocardiales</taxon>
        <taxon>Pseudonocardiaceae</taxon>
        <taxon>Streptoalloteichus</taxon>
    </lineage>
</organism>
<dbReference type="InterPro" id="IPR001647">
    <property type="entry name" value="HTH_TetR"/>
</dbReference>
<keyword evidence="7" id="KW-1185">Reference proteome</keyword>
<dbReference type="PANTHER" id="PTHR30055">
    <property type="entry name" value="HTH-TYPE TRANSCRIPTIONAL REGULATOR RUTR"/>
    <property type="match status" value="1"/>
</dbReference>
<dbReference type="GO" id="GO:0003700">
    <property type="term" value="F:DNA-binding transcription factor activity"/>
    <property type="evidence" value="ECO:0007669"/>
    <property type="project" value="TreeGrafter"/>
</dbReference>
<dbReference type="PROSITE" id="PS50977">
    <property type="entry name" value="HTH_TETR_2"/>
    <property type="match status" value="1"/>
</dbReference>
<dbReference type="PANTHER" id="PTHR30055:SF234">
    <property type="entry name" value="HTH-TYPE TRANSCRIPTIONAL REGULATOR BETI"/>
    <property type="match status" value="1"/>
</dbReference>
<dbReference type="InterPro" id="IPR050109">
    <property type="entry name" value="HTH-type_TetR-like_transc_reg"/>
</dbReference>
<keyword evidence="3" id="KW-0804">Transcription</keyword>